<evidence type="ECO:0000313" key="5">
    <source>
        <dbReference type="Proteomes" id="UP001500426"/>
    </source>
</evidence>
<evidence type="ECO:0000259" key="3">
    <source>
        <dbReference type="Pfam" id="PF19780"/>
    </source>
</evidence>
<name>A0ABP7UU15_9FLAO</name>
<dbReference type="InterPro" id="IPR046232">
    <property type="entry name" value="DUF6265"/>
</dbReference>
<dbReference type="Pfam" id="PF19780">
    <property type="entry name" value="DUF6265"/>
    <property type="match status" value="1"/>
</dbReference>
<reference evidence="5" key="1">
    <citation type="journal article" date="2019" name="Int. J. Syst. Evol. Microbiol.">
        <title>The Global Catalogue of Microorganisms (GCM) 10K type strain sequencing project: providing services to taxonomists for standard genome sequencing and annotation.</title>
        <authorList>
            <consortium name="The Broad Institute Genomics Platform"/>
            <consortium name="The Broad Institute Genome Sequencing Center for Infectious Disease"/>
            <person name="Wu L."/>
            <person name="Ma J."/>
        </authorList>
    </citation>
    <scope>NUCLEOTIDE SEQUENCE [LARGE SCALE GENOMIC DNA]</scope>
    <source>
        <strain evidence="5">JCM 17068</strain>
    </source>
</reference>
<feature type="region of interest" description="Disordered" evidence="1">
    <location>
        <begin position="148"/>
        <end position="167"/>
    </location>
</feature>
<gene>
    <name evidence="4" type="ORF">GCM10022388_18770</name>
</gene>
<evidence type="ECO:0000256" key="1">
    <source>
        <dbReference type="SAM" id="MobiDB-lite"/>
    </source>
</evidence>
<proteinExistence type="predicted"/>
<feature type="chain" id="PRO_5046650659" description="DUF6265 domain-containing protein" evidence="2">
    <location>
        <begin position="24"/>
        <end position="167"/>
    </location>
</feature>
<keyword evidence="5" id="KW-1185">Reference proteome</keyword>
<feature type="signal peptide" evidence="2">
    <location>
        <begin position="1"/>
        <end position="23"/>
    </location>
</feature>
<evidence type="ECO:0000313" key="4">
    <source>
        <dbReference type="EMBL" id="GAA4052691.1"/>
    </source>
</evidence>
<comment type="caution">
    <text evidence="4">The sequence shown here is derived from an EMBL/GenBank/DDBJ whole genome shotgun (WGS) entry which is preliminary data.</text>
</comment>
<accession>A0ABP7UU15</accession>
<feature type="compositionally biased region" description="Polar residues" evidence="1">
    <location>
        <begin position="148"/>
        <end position="161"/>
    </location>
</feature>
<protein>
    <recommendedName>
        <fullName evidence="3">DUF6265 domain-containing protein</fullName>
    </recommendedName>
</protein>
<sequence>MNKLSLSLLTILLLSFVSCNKYDANGNIIKDYEELEKANWMLGEWEKTDSLGTLREIWERLDDSTFVGLSYYIQNEKDTLHNEQVELMQNGEHLIYTTTIKGENNDSPIPFQMTKDEDSLLVFENPKHEYPQKIQYKLTKNGSLVATVSGKQNGKNSTENYPMNKVK</sequence>
<organism evidence="4 5">
    <name type="scientific">Flavobacterium chungnamense</name>
    <dbReference type="NCBI Taxonomy" id="706182"/>
    <lineage>
        <taxon>Bacteria</taxon>
        <taxon>Pseudomonadati</taxon>
        <taxon>Bacteroidota</taxon>
        <taxon>Flavobacteriia</taxon>
        <taxon>Flavobacteriales</taxon>
        <taxon>Flavobacteriaceae</taxon>
        <taxon>Flavobacterium</taxon>
    </lineage>
</organism>
<dbReference type="EMBL" id="BAABCS010000017">
    <property type="protein sequence ID" value="GAA4052691.1"/>
    <property type="molecule type" value="Genomic_DNA"/>
</dbReference>
<evidence type="ECO:0000256" key="2">
    <source>
        <dbReference type="SAM" id="SignalP"/>
    </source>
</evidence>
<dbReference type="PROSITE" id="PS51257">
    <property type="entry name" value="PROKAR_LIPOPROTEIN"/>
    <property type="match status" value="1"/>
</dbReference>
<dbReference type="Proteomes" id="UP001500426">
    <property type="component" value="Unassembled WGS sequence"/>
</dbReference>
<keyword evidence="2" id="KW-0732">Signal</keyword>
<feature type="domain" description="DUF6265" evidence="3">
    <location>
        <begin position="39"/>
        <end position="149"/>
    </location>
</feature>
<dbReference type="RefSeq" id="WP_345093940.1">
    <property type="nucleotide sequence ID" value="NZ_BAABCS010000017.1"/>
</dbReference>